<dbReference type="RefSeq" id="WP_209018684.1">
    <property type="nucleotide sequence ID" value="NZ_JAUSRF010000020.1"/>
</dbReference>
<reference evidence="2 3" key="1">
    <citation type="submission" date="2023-07" db="EMBL/GenBank/DDBJ databases">
        <title>Sorghum-associated microbial communities from plants grown in Nebraska, USA.</title>
        <authorList>
            <person name="Schachtman D."/>
        </authorList>
    </citation>
    <scope>NUCLEOTIDE SEQUENCE [LARGE SCALE GENOMIC DNA]</scope>
    <source>
        <strain evidence="2 3">DS1307</strain>
    </source>
</reference>
<evidence type="ECO:0000313" key="3">
    <source>
        <dbReference type="Proteomes" id="UP001241472"/>
    </source>
</evidence>
<evidence type="ECO:0000313" key="2">
    <source>
        <dbReference type="EMBL" id="MDP9839833.1"/>
    </source>
</evidence>
<evidence type="ECO:0000256" key="1">
    <source>
        <dbReference type="SAM" id="Coils"/>
    </source>
</evidence>
<comment type="caution">
    <text evidence="2">The sequence shown here is derived from an EMBL/GenBank/DDBJ whole genome shotgun (WGS) entry which is preliminary data.</text>
</comment>
<keyword evidence="3" id="KW-1185">Reference proteome</keyword>
<feature type="coiled-coil region" evidence="1">
    <location>
        <begin position="25"/>
        <end position="52"/>
    </location>
</feature>
<dbReference type="Proteomes" id="UP001241472">
    <property type="component" value="Unassembled WGS sequence"/>
</dbReference>
<protein>
    <submittedName>
        <fullName evidence="2">Uncharacterized protein</fullName>
    </submittedName>
</protein>
<accession>A0ABT9PZC3</accession>
<organism evidence="2 3">
    <name type="scientific">Neorhizobium huautlense</name>
    <dbReference type="NCBI Taxonomy" id="67774"/>
    <lineage>
        <taxon>Bacteria</taxon>
        <taxon>Pseudomonadati</taxon>
        <taxon>Pseudomonadota</taxon>
        <taxon>Alphaproteobacteria</taxon>
        <taxon>Hyphomicrobiales</taxon>
        <taxon>Rhizobiaceae</taxon>
        <taxon>Rhizobium/Agrobacterium group</taxon>
        <taxon>Neorhizobium</taxon>
    </lineage>
</organism>
<gene>
    <name evidence="2" type="ORF">J2T09_004613</name>
</gene>
<proteinExistence type="predicted"/>
<name>A0ABT9PZC3_9HYPH</name>
<dbReference type="EMBL" id="JAUSRF010000020">
    <property type="protein sequence ID" value="MDP9839833.1"/>
    <property type="molecule type" value="Genomic_DNA"/>
</dbReference>
<keyword evidence="1" id="KW-0175">Coiled coil</keyword>
<sequence>MTFSLEQYIEELRLELANCADWDERLKLEADLAGARQELAFANAELDALLAEEPPS</sequence>